<evidence type="ECO:0000313" key="5">
    <source>
        <dbReference type="Proteomes" id="UP000326852"/>
    </source>
</evidence>
<dbReference type="PANTHER" id="PTHR30055:SF200">
    <property type="entry name" value="HTH-TYPE TRANSCRIPTIONAL REPRESSOR BDCR"/>
    <property type="match status" value="1"/>
</dbReference>
<dbReference type="InterPro" id="IPR036271">
    <property type="entry name" value="Tet_transcr_reg_TetR-rel_C_sf"/>
</dbReference>
<dbReference type="SUPFAM" id="SSF48498">
    <property type="entry name" value="Tetracyclin repressor-like, C-terminal domain"/>
    <property type="match status" value="1"/>
</dbReference>
<dbReference type="GO" id="GO:0003700">
    <property type="term" value="F:DNA-binding transcription factor activity"/>
    <property type="evidence" value="ECO:0007669"/>
    <property type="project" value="TreeGrafter"/>
</dbReference>
<dbReference type="InterPro" id="IPR041490">
    <property type="entry name" value="KstR2_TetR_C"/>
</dbReference>
<dbReference type="GO" id="GO:0000976">
    <property type="term" value="F:transcription cis-regulatory region binding"/>
    <property type="evidence" value="ECO:0007669"/>
    <property type="project" value="TreeGrafter"/>
</dbReference>
<comment type="caution">
    <text evidence="4">The sequence shown here is derived from an EMBL/GenBank/DDBJ whole genome shotgun (WGS) entry which is preliminary data.</text>
</comment>
<proteinExistence type="predicted"/>
<evidence type="ECO:0000259" key="3">
    <source>
        <dbReference type="PROSITE" id="PS50977"/>
    </source>
</evidence>
<keyword evidence="5" id="KW-1185">Reference proteome</keyword>
<dbReference type="PRINTS" id="PR00455">
    <property type="entry name" value="HTHTETR"/>
</dbReference>
<dbReference type="RefSeq" id="WP_152272225.1">
    <property type="nucleotide sequence ID" value="NZ_VTFX01000004.1"/>
</dbReference>
<dbReference type="PANTHER" id="PTHR30055">
    <property type="entry name" value="HTH-TYPE TRANSCRIPTIONAL REGULATOR RUTR"/>
    <property type="match status" value="1"/>
</dbReference>
<feature type="domain" description="HTH tetR-type" evidence="3">
    <location>
        <begin position="4"/>
        <end position="64"/>
    </location>
</feature>
<sequence length="195" mass="21209">MPANGTGQRLLDSATEAFAAKGFHGTTTRDIATAAGVTPGAVYVHHRSKEELLYSISRVGHERTLELVRTGAASSSDPVQQISTMVRDFVEWQAANRTKSSVVNFELAALTEEHRADVLEIRRSVDAEFRAVVDRGRQQGLFHIEDTGLAVLALLSLCVDVARWYRGDGRQSAAGIGEHHSRMALRMLGAEPPSS</sequence>
<dbReference type="Pfam" id="PF17932">
    <property type="entry name" value="TetR_C_24"/>
    <property type="match status" value="1"/>
</dbReference>
<evidence type="ECO:0000256" key="1">
    <source>
        <dbReference type="ARBA" id="ARBA00023125"/>
    </source>
</evidence>
<gene>
    <name evidence="4" type="ORF">GD627_09035</name>
</gene>
<dbReference type="Pfam" id="PF00440">
    <property type="entry name" value="TetR_N"/>
    <property type="match status" value="1"/>
</dbReference>
<feature type="DNA-binding region" description="H-T-H motif" evidence="2">
    <location>
        <begin position="27"/>
        <end position="46"/>
    </location>
</feature>
<evidence type="ECO:0000313" key="4">
    <source>
        <dbReference type="EMBL" id="KAD3632984.1"/>
    </source>
</evidence>
<dbReference type="SUPFAM" id="SSF46689">
    <property type="entry name" value="Homeodomain-like"/>
    <property type="match status" value="1"/>
</dbReference>
<protein>
    <submittedName>
        <fullName evidence="4">TetR family transcriptional regulator</fullName>
    </submittedName>
</protein>
<accession>A0A5N6MH00</accession>
<dbReference type="InterPro" id="IPR050109">
    <property type="entry name" value="HTH-type_TetR-like_transc_reg"/>
</dbReference>
<dbReference type="PROSITE" id="PS50977">
    <property type="entry name" value="HTH_TETR_2"/>
    <property type="match status" value="1"/>
</dbReference>
<dbReference type="EMBL" id="VTFX01000004">
    <property type="protein sequence ID" value="KAD3632984.1"/>
    <property type="molecule type" value="Genomic_DNA"/>
</dbReference>
<dbReference type="AlphaFoldDB" id="A0A5N6MH00"/>
<dbReference type="InterPro" id="IPR009057">
    <property type="entry name" value="Homeodomain-like_sf"/>
</dbReference>
<organism evidence="4 5">
    <name type="scientific">Arthrobacter yangruifuii</name>
    <dbReference type="NCBI Taxonomy" id="2606616"/>
    <lineage>
        <taxon>Bacteria</taxon>
        <taxon>Bacillati</taxon>
        <taxon>Actinomycetota</taxon>
        <taxon>Actinomycetes</taxon>
        <taxon>Micrococcales</taxon>
        <taxon>Micrococcaceae</taxon>
        <taxon>Arthrobacter</taxon>
    </lineage>
</organism>
<dbReference type="Gene3D" id="1.10.357.10">
    <property type="entry name" value="Tetracycline Repressor, domain 2"/>
    <property type="match status" value="1"/>
</dbReference>
<reference evidence="4 5" key="1">
    <citation type="submission" date="2019-08" db="EMBL/GenBank/DDBJ databases">
        <title>Arthrobacter sp. nov., isolated from plateau pika and Tibetan wild ass.</title>
        <authorList>
            <person name="Ge Y."/>
        </authorList>
    </citation>
    <scope>NUCLEOTIDE SEQUENCE [LARGE SCALE GENOMIC DNA]</scope>
    <source>
        <strain evidence="4 5">785</strain>
    </source>
</reference>
<name>A0A5N6MH00_9MICC</name>
<evidence type="ECO:0000256" key="2">
    <source>
        <dbReference type="PROSITE-ProRule" id="PRU00335"/>
    </source>
</evidence>
<dbReference type="InterPro" id="IPR001647">
    <property type="entry name" value="HTH_TetR"/>
</dbReference>
<dbReference type="Proteomes" id="UP000326852">
    <property type="component" value="Unassembled WGS sequence"/>
</dbReference>
<keyword evidence="1 2" id="KW-0238">DNA-binding</keyword>